<protein>
    <submittedName>
        <fullName evidence="1">Uncharacterized protein</fullName>
    </submittedName>
</protein>
<organism evidence="1">
    <name type="scientific">Anguilla anguilla</name>
    <name type="common">European freshwater eel</name>
    <name type="synonym">Muraena anguilla</name>
    <dbReference type="NCBI Taxonomy" id="7936"/>
    <lineage>
        <taxon>Eukaryota</taxon>
        <taxon>Metazoa</taxon>
        <taxon>Chordata</taxon>
        <taxon>Craniata</taxon>
        <taxon>Vertebrata</taxon>
        <taxon>Euteleostomi</taxon>
        <taxon>Actinopterygii</taxon>
        <taxon>Neopterygii</taxon>
        <taxon>Teleostei</taxon>
        <taxon>Anguilliformes</taxon>
        <taxon>Anguillidae</taxon>
        <taxon>Anguilla</taxon>
    </lineage>
</organism>
<evidence type="ECO:0000313" key="1">
    <source>
        <dbReference type="EMBL" id="JAH82475.1"/>
    </source>
</evidence>
<accession>A0A0E9VYS8</accession>
<sequence>MCVGKFSSVVVFTQ</sequence>
<dbReference type="EMBL" id="GBXM01026102">
    <property type="protein sequence ID" value="JAH82475.1"/>
    <property type="molecule type" value="Transcribed_RNA"/>
</dbReference>
<proteinExistence type="predicted"/>
<dbReference type="EMBL" id="GBXM01024717">
    <property type="protein sequence ID" value="JAH83860.1"/>
    <property type="molecule type" value="Transcribed_RNA"/>
</dbReference>
<name>A0A0E9VYS8_ANGAN</name>
<reference evidence="1" key="2">
    <citation type="journal article" date="2015" name="Fish Shellfish Immunol.">
        <title>Early steps in the European eel (Anguilla anguilla)-Vibrio vulnificus interaction in the gills: Role of the RtxA13 toxin.</title>
        <authorList>
            <person name="Callol A."/>
            <person name="Pajuelo D."/>
            <person name="Ebbesson L."/>
            <person name="Teles M."/>
            <person name="MacKenzie S."/>
            <person name="Amaro C."/>
        </authorList>
    </citation>
    <scope>NUCLEOTIDE SEQUENCE</scope>
</reference>
<dbReference type="EMBL" id="GBXM01056620">
    <property type="protein sequence ID" value="JAH51957.1"/>
    <property type="molecule type" value="Transcribed_RNA"/>
</dbReference>
<reference evidence="1" key="1">
    <citation type="submission" date="2014-11" db="EMBL/GenBank/DDBJ databases">
        <authorList>
            <person name="Amaro Gonzalez C."/>
        </authorList>
    </citation>
    <scope>NUCLEOTIDE SEQUENCE</scope>
</reference>